<accession>A0A1H8E6Z8</accession>
<proteinExistence type="predicted"/>
<dbReference type="Gene3D" id="3.40.1090.10">
    <property type="entry name" value="Cytosolic phospholipase A2 catalytic domain"/>
    <property type="match status" value="2"/>
</dbReference>
<dbReference type="OrthoDB" id="9813090at2"/>
<feature type="active site" description="Nucleophile" evidence="4">
    <location>
        <position position="47"/>
    </location>
</feature>
<dbReference type="EMBL" id="FOCW01000001">
    <property type="protein sequence ID" value="SEN15196.1"/>
    <property type="molecule type" value="Genomic_DNA"/>
</dbReference>
<evidence type="ECO:0000313" key="7">
    <source>
        <dbReference type="Proteomes" id="UP000199531"/>
    </source>
</evidence>
<dbReference type="SUPFAM" id="SSF52151">
    <property type="entry name" value="FabD/lysophospholipase-like"/>
    <property type="match status" value="1"/>
</dbReference>
<keyword evidence="3 4" id="KW-0443">Lipid metabolism</keyword>
<dbReference type="PROSITE" id="PS51635">
    <property type="entry name" value="PNPLA"/>
    <property type="match status" value="1"/>
</dbReference>
<reference evidence="6 7" key="1">
    <citation type="submission" date="2016-10" db="EMBL/GenBank/DDBJ databases">
        <authorList>
            <person name="de Groot N.N."/>
        </authorList>
    </citation>
    <scope>NUCLEOTIDE SEQUENCE [LARGE SCALE GENOMIC DNA]</scope>
    <source>
        <strain evidence="6 7">DSM 15123</strain>
    </source>
</reference>
<keyword evidence="1 4" id="KW-0378">Hydrolase</keyword>
<protein>
    <submittedName>
        <fullName evidence="6">NTE family protein</fullName>
    </submittedName>
</protein>
<keyword evidence="2 4" id="KW-0442">Lipid degradation</keyword>
<dbReference type="Proteomes" id="UP000199531">
    <property type="component" value="Unassembled WGS sequence"/>
</dbReference>
<feature type="domain" description="PNPLA" evidence="5">
    <location>
        <begin position="11"/>
        <end position="221"/>
    </location>
</feature>
<evidence type="ECO:0000256" key="2">
    <source>
        <dbReference type="ARBA" id="ARBA00022963"/>
    </source>
</evidence>
<dbReference type="AlphaFoldDB" id="A0A1H8E6Z8"/>
<dbReference type="PANTHER" id="PTHR14226:SF78">
    <property type="entry name" value="SLR0060 PROTEIN"/>
    <property type="match status" value="1"/>
</dbReference>
<dbReference type="STRING" id="1121117.SAMN02745977_00582"/>
<organism evidence="6 7">
    <name type="scientific">Brachymonas denitrificans DSM 15123</name>
    <dbReference type="NCBI Taxonomy" id="1121117"/>
    <lineage>
        <taxon>Bacteria</taxon>
        <taxon>Pseudomonadati</taxon>
        <taxon>Pseudomonadota</taxon>
        <taxon>Betaproteobacteria</taxon>
        <taxon>Burkholderiales</taxon>
        <taxon>Comamonadaceae</taxon>
        <taxon>Brachymonas</taxon>
    </lineage>
</organism>
<dbReference type="PANTHER" id="PTHR14226">
    <property type="entry name" value="NEUROPATHY TARGET ESTERASE/SWISS CHEESE D.MELANOGASTER"/>
    <property type="match status" value="1"/>
</dbReference>
<dbReference type="GO" id="GO:0016787">
    <property type="term" value="F:hydrolase activity"/>
    <property type="evidence" value="ECO:0007669"/>
    <property type="project" value="UniProtKB-UniRule"/>
</dbReference>
<dbReference type="InterPro" id="IPR002641">
    <property type="entry name" value="PNPLA_dom"/>
</dbReference>
<dbReference type="RefSeq" id="WP_091813595.1">
    <property type="nucleotide sequence ID" value="NZ_FOCW01000001.1"/>
</dbReference>
<gene>
    <name evidence="6" type="ORF">SAMN02745977_00582</name>
</gene>
<comment type="caution">
    <text evidence="4">Lacks conserved residue(s) required for the propagation of feature annotation.</text>
</comment>
<evidence type="ECO:0000256" key="1">
    <source>
        <dbReference type="ARBA" id="ARBA00022801"/>
    </source>
</evidence>
<dbReference type="Pfam" id="PF01734">
    <property type="entry name" value="Patatin"/>
    <property type="match status" value="1"/>
</dbReference>
<dbReference type="GO" id="GO:0016042">
    <property type="term" value="P:lipid catabolic process"/>
    <property type="evidence" value="ECO:0007669"/>
    <property type="project" value="UniProtKB-UniRule"/>
</dbReference>
<evidence type="ECO:0000256" key="4">
    <source>
        <dbReference type="PROSITE-ProRule" id="PRU01161"/>
    </source>
</evidence>
<name>A0A1H8E6Z8_9BURK</name>
<evidence type="ECO:0000256" key="3">
    <source>
        <dbReference type="ARBA" id="ARBA00023098"/>
    </source>
</evidence>
<feature type="active site" description="Proton acceptor" evidence="4">
    <location>
        <position position="206"/>
    </location>
</feature>
<evidence type="ECO:0000259" key="5">
    <source>
        <dbReference type="PROSITE" id="PS51635"/>
    </source>
</evidence>
<keyword evidence="7" id="KW-1185">Reference proteome</keyword>
<dbReference type="InterPro" id="IPR050301">
    <property type="entry name" value="NTE"/>
</dbReference>
<sequence length="371" mass="40645">MALANGTTLGLALSGGGFRATLFGLGSLWRLNDAGLLGRLDRVTSVSGGSIMAGILASRWHALDFHDGRARNFREEVVQTVQQFCALTADVEAGLLGWITPFRSAADYLCRHYRDELFGDLRMHDLPARQTSQVPLFVFYATNLQTGRSFRFRQDMLADYRLGTNRVANPLLATAVTASSAFPPIFSPVTLDTDPADWQDADWELDSGLLRDLRREIVLADGGIYDNMGLESLNEGIQLVSDAGAPFTMEASVRSDYFSQLSRIRDIFIDQGRALRKRQLVEEFAQGRRRGAYWGIGTQIADYGASGVLSGDNPMTRGLQTVPTRLASTDAATQGVLINWAYALADAALRTRARLPLAPASGWPLPEFAPH</sequence>
<evidence type="ECO:0000313" key="6">
    <source>
        <dbReference type="EMBL" id="SEN15196.1"/>
    </source>
</evidence>
<dbReference type="InterPro" id="IPR016035">
    <property type="entry name" value="Acyl_Trfase/lysoPLipase"/>
</dbReference>